<dbReference type="InParanoid" id="A0A218YYD2"/>
<protein>
    <submittedName>
        <fullName evidence="2">Uncharacterized protein</fullName>
    </submittedName>
</protein>
<dbReference type="AlphaFoldDB" id="A0A218YYD2"/>
<feature type="chain" id="PRO_5013301809" evidence="1">
    <location>
        <begin position="20"/>
        <end position="118"/>
    </location>
</feature>
<dbReference type="EMBL" id="MZNU01000340">
    <property type="protein sequence ID" value="OWO99985.1"/>
    <property type="molecule type" value="Genomic_DNA"/>
</dbReference>
<evidence type="ECO:0000313" key="3">
    <source>
        <dbReference type="Proteomes" id="UP000242519"/>
    </source>
</evidence>
<proteinExistence type="predicted"/>
<dbReference type="OrthoDB" id="2910287at2759"/>
<gene>
    <name evidence="2" type="ORF">B2J93_1470</name>
</gene>
<dbReference type="Gene3D" id="2.60.20.10">
    <property type="entry name" value="Crystallins"/>
    <property type="match status" value="1"/>
</dbReference>
<name>A0A218YYD2_9HELO</name>
<reference evidence="2 3" key="1">
    <citation type="submission" date="2017-04" db="EMBL/GenBank/DDBJ databases">
        <title>Draft genome sequence of Marssonina coronaria NL1: causal agent of apple blotch.</title>
        <authorList>
            <person name="Cheng Q."/>
        </authorList>
    </citation>
    <scope>NUCLEOTIDE SEQUENCE [LARGE SCALE GENOMIC DNA]</scope>
    <source>
        <strain evidence="2 3">NL1</strain>
    </source>
</reference>
<comment type="caution">
    <text evidence="2">The sequence shown here is derived from an EMBL/GenBank/DDBJ whole genome shotgun (WGS) entry which is preliminary data.</text>
</comment>
<feature type="signal peptide" evidence="1">
    <location>
        <begin position="1"/>
        <end position="19"/>
    </location>
</feature>
<keyword evidence="1" id="KW-0732">Signal</keyword>
<evidence type="ECO:0000256" key="1">
    <source>
        <dbReference type="SAM" id="SignalP"/>
    </source>
</evidence>
<keyword evidence="3" id="KW-1185">Reference proteome</keyword>
<dbReference type="Proteomes" id="UP000242519">
    <property type="component" value="Unassembled WGS sequence"/>
</dbReference>
<accession>A0A218YYD2</accession>
<sequence length="118" mass="12596">MFSKTILIAAFFAATSVLATSGNEARQLVQQVKVCGGAGFADCDNIPFNFGHCVQNIGRLNDKVSSLDSNGYRCIFYNDTGCRNGGGQISATGEVDNIRTSAQNSQQNDDISSFLCNI</sequence>
<evidence type="ECO:0000313" key="2">
    <source>
        <dbReference type="EMBL" id="OWO99985.1"/>
    </source>
</evidence>
<organism evidence="2 3">
    <name type="scientific">Diplocarpon coronariae</name>
    <dbReference type="NCBI Taxonomy" id="2795749"/>
    <lineage>
        <taxon>Eukaryota</taxon>
        <taxon>Fungi</taxon>
        <taxon>Dikarya</taxon>
        <taxon>Ascomycota</taxon>
        <taxon>Pezizomycotina</taxon>
        <taxon>Leotiomycetes</taxon>
        <taxon>Helotiales</taxon>
        <taxon>Drepanopezizaceae</taxon>
        <taxon>Diplocarpon</taxon>
    </lineage>
</organism>